<gene>
    <name evidence="1" type="ORF">LCGC14_1345980</name>
</gene>
<reference evidence="1" key="1">
    <citation type="journal article" date="2015" name="Nature">
        <title>Complex archaea that bridge the gap between prokaryotes and eukaryotes.</title>
        <authorList>
            <person name="Spang A."/>
            <person name="Saw J.H."/>
            <person name="Jorgensen S.L."/>
            <person name="Zaremba-Niedzwiedzka K."/>
            <person name="Martijn J."/>
            <person name="Lind A.E."/>
            <person name="van Eijk R."/>
            <person name="Schleper C."/>
            <person name="Guy L."/>
            <person name="Ettema T.J."/>
        </authorList>
    </citation>
    <scope>NUCLEOTIDE SEQUENCE</scope>
</reference>
<proteinExistence type="predicted"/>
<sequence>MICRTKKLFTLNRLLTKNEKAALSWLEIRQKPVWQKMQDNVLLVGRHYKHIACFVSKTALGRWWFDCRRFRFWCKLNDWDNKCFRSRDWFRKKEDSRSK</sequence>
<evidence type="ECO:0000313" key="1">
    <source>
        <dbReference type="EMBL" id="KKM79837.1"/>
    </source>
</evidence>
<name>A0A0F9NEQ4_9ZZZZ</name>
<dbReference type="AlphaFoldDB" id="A0A0F9NEQ4"/>
<comment type="caution">
    <text evidence="1">The sequence shown here is derived from an EMBL/GenBank/DDBJ whole genome shotgun (WGS) entry which is preliminary data.</text>
</comment>
<dbReference type="EMBL" id="LAZR01008279">
    <property type="protein sequence ID" value="KKM79837.1"/>
    <property type="molecule type" value="Genomic_DNA"/>
</dbReference>
<organism evidence="1">
    <name type="scientific">marine sediment metagenome</name>
    <dbReference type="NCBI Taxonomy" id="412755"/>
    <lineage>
        <taxon>unclassified sequences</taxon>
        <taxon>metagenomes</taxon>
        <taxon>ecological metagenomes</taxon>
    </lineage>
</organism>
<protein>
    <submittedName>
        <fullName evidence="1">Uncharacterized protein</fullName>
    </submittedName>
</protein>
<accession>A0A0F9NEQ4</accession>